<keyword evidence="2" id="KW-0542">Nucleomorph</keyword>
<proteinExistence type="predicted"/>
<accession>J7GA49</accession>
<dbReference type="EMBL" id="CP003680">
    <property type="protein sequence ID" value="AFP65360.1"/>
    <property type="molecule type" value="Genomic_DNA"/>
</dbReference>
<name>J7GA49_9CRYP</name>
<gene>
    <name evidence="2" type="ORF">CMESO_174</name>
</gene>
<keyword evidence="1" id="KW-0472">Membrane</keyword>
<feature type="transmembrane region" description="Helical" evidence="1">
    <location>
        <begin position="643"/>
        <end position="666"/>
    </location>
</feature>
<evidence type="ECO:0000313" key="3">
    <source>
        <dbReference type="Proteomes" id="UP000243348"/>
    </source>
</evidence>
<protein>
    <submittedName>
        <fullName evidence="2">Uncharacterized protein</fullName>
    </submittedName>
</protein>
<dbReference type="Proteomes" id="UP000243348">
    <property type="component" value="Nucleomorph 1"/>
</dbReference>
<evidence type="ECO:0000313" key="2">
    <source>
        <dbReference type="EMBL" id="AFP65360.1"/>
    </source>
</evidence>
<feature type="transmembrane region" description="Helical" evidence="1">
    <location>
        <begin position="794"/>
        <end position="817"/>
    </location>
</feature>
<geneLocation type="nucleomorph" evidence="2"/>
<evidence type="ECO:0000256" key="1">
    <source>
        <dbReference type="SAM" id="Phobius"/>
    </source>
</evidence>
<feature type="transmembrane region" description="Helical" evidence="1">
    <location>
        <begin position="481"/>
        <end position="501"/>
    </location>
</feature>
<keyword evidence="1" id="KW-0812">Transmembrane</keyword>
<sequence>MSNLIKWWSFKTGYNTFLFNLINRKRFFSEISFYSFFQELKICIFYSKFYNFSFIKRFPFFFLYEFNHKLLNSSKYLKLGTTLFLKNYEIFFDYFFQKNIFNFREFVISLFFRKKKVQSETVKKIKKYILFRGMMMNGFLRDLYLMRFEFNLYLNIYKKKFIFSKFSGHICNRNNRVNEIFFFNPKKNLYMSGRVDLIVLKNVSMRNLNFFYQNTALVFFWLKKKWNQKRFFAFLVFRRIIFKFFQNISINFKKKKFLAKKQNSKKRNVSNKLSKIRSTFKSPSSKRTDKILVVKLAELSRDFYPVIRRQSFELIILIFTKGYYSRLFFLFFSKKIVENIGNKFYIDKLFIFDPKSIKISDNQFRIYENIEYLNLIYIFSFFEKKKIFFDRNVFYKRKKFFYNDRFIKYNNVISAHSNFYENDIYKSFFTSFYNLNFFFFAQFSKKNFMKIKKAWKKYYLVFFLEFLKKKKRKDKKLSLQFYFKLIYVFFFQSISKILFFLKNIQSFLLNILSKEARLVKNLFLEIISNSLKLFKNHKIFIYILNQLEREKTYLRKKCYLSSLSFTVFLFPNFLPIFLKKTSANFFSIPCSNVLESFFFSQIYFLKVKQENLTEKNKKLHQNHSFFLILGRILINLPKKDEKIWYSFWEGIFFFFNEMCMSSFILFRRIKREIYKKDKHTNNKQKKKEYLRIQNKNILLVSQYLANNGRFFFWKKIKFSDRFSLPKNNRIYCSKKKLKFFNKKLFNKKKIKKIKKFMKWISNIMLKKSREGLAYCLLFMVKFFCLFFNCQKNVIYFIFFFSSFFSFTELSSISLIFFSEIIASKFDVLQKNFQKIPKIFEFKDYLIFRKLFLFLFKIVEKEIFKPNFNSLENTIFSKVKKITNFKIKNFFILNMLSKNKNFDFQINLDFLLTLIGKKRLKELDFKMMVNFFHKMHKNFKNDRYIVKKTTIWFKVFNKHQKRRKIIYILSCFINYDKEINKFIERTFEFYESLEDENFFDQYLKILLNIGKLSLLKNFFSKANEKFLCFEDAMKI</sequence>
<reference evidence="2 3" key="1">
    <citation type="journal article" date="2012" name="Genome Biol. Evol.">
        <title>Nucleomorph genome sequence of the cryptophyte alga Chroomonas mesostigmatica CCMP1168 reveals lineage-specific gene loss and genome complexity.</title>
        <authorList>
            <person name="Moore C.E."/>
            <person name="Curtis B."/>
            <person name="Mills T."/>
            <person name="Tanifuji G."/>
            <person name="Archibald J.M."/>
        </authorList>
    </citation>
    <scope>NUCLEOTIDE SEQUENCE [LARGE SCALE GENOMIC DNA]</scope>
    <source>
        <strain evidence="2 3">CCMP1168</strain>
    </source>
</reference>
<keyword evidence="1" id="KW-1133">Transmembrane helix</keyword>
<dbReference type="AlphaFoldDB" id="J7GA49"/>
<feature type="transmembrane region" description="Helical" evidence="1">
    <location>
        <begin position="559"/>
        <end position="578"/>
    </location>
</feature>
<organism evidence="2 3">
    <name type="scientific">Chroomonas mesostigmatica CCMP1168</name>
    <dbReference type="NCBI Taxonomy" id="1195612"/>
    <lineage>
        <taxon>Eukaryota</taxon>
        <taxon>Cryptophyceae</taxon>
        <taxon>Pyrenomonadales</taxon>
        <taxon>Chroomonadaceae</taxon>
        <taxon>Chroomonas</taxon>
    </lineage>
</organism>